<dbReference type="PATRIC" id="fig|1349767.4.peg.4815"/>
<dbReference type="AlphaFoldDB" id="W0UZN5"/>
<dbReference type="KEGG" id="jag:GJA_177"/>
<dbReference type="OrthoDB" id="8555656at2"/>
<dbReference type="NCBIfam" id="NF007297">
    <property type="entry name" value="PRK09775.1"/>
    <property type="match status" value="1"/>
</dbReference>
<dbReference type="Proteomes" id="UP000027604">
    <property type="component" value="Chromosome I"/>
</dbReference>
<dbReference type="Pfam" id="PF07804">
    <property type="entry name" value="HipA_C"/>
    <property type="match status" value="1"/>
</dbReference>
<evidence type="ECO:0000313" key="5">
    <source>
        <dbReference type="EMBL" id="CDG80840.1"/>
    </source>
</evidence>
<keyword evidence="3" id="KW-0418">Kinase</keyword>
<dbReference type="STRING" id="1349767.GJA_177"/>
<evidence type="ECO:0000256" key="3">
    <source>
        <dbReference type="ARBA" id="ARBA00022777"/>
    </source>
</evidence>
<dbReference type="InterPro" id="IPR052028">
    <property type="entry name" value="HipA_Ser/Thr_kinase"/>
</dbReference>
<name>W0UZN5_9BURK</name>
<dbReference type="HOGENOM" id="CLU_050829_0_0_4"/>
<evidence type="ECO:0000256" key="2">
    <source>
        <dbReference type="ARBA" id="ARBA00022679"/>
    </source>
</evidence>
<dbReference type="eggNOG" id="COG3550">
    <property type="taxonomic scope" value="Bacteria"/>
</dbReference>
<dbReference type="EMBL" id="HG322949">
    <property type="protein sequence ID" value="CDG80840.1"/>
    <property type="molecule type" value="Genomic_DNA"/>
</dbReference>
<comment type="similarity">
    <text evidence="1">Belongs to the HipA Ser/Thr kinase family.</text>
</comment>
<evidence type="ECO:0000313" key="6">
    <source>
        <dbReference type="Proteomes" id="UP000027604"/>
    </source>
</evidence>
<accession>W0UZN5</accession>
<feature type="domain" description="HipA-like C-terminal" evidence="4">
    <location>
        <begin position="227"/>
        <end position="402"/>
    </location>
</feature>
<organism evidence="5 6">
    <name type="scientific">Janthinobacterium agaricidamnosum NBRC 102515 = DSM 9628</name>
    <dbReference type="NCBI Taxonomy" id="1349767"/>
    <lineage>
        <taxon>Bacteria</taxon>
        <taxon>Pseudomonadati</taxon>
        <taxon>Pseudomonadota</taxon>
        <taxon>Betaproteobacteria</taxon>
        <taxon>Burkholderiales</taxon>
        <taxon>Oxalobacteraceae</taxon>
        <taxon>Janthinobacterium</taxon>
    </lineage>
</organism>
<evidence type="ECO:0000259" key="4">
    <source>
        <dbReference type="Pfam" id="PF07804"/>
    </source>
</evidence>
<dbReference type="InterPro" id="IPR012893">
    <property type="entry name" value="HipA-like_C"/>
</dbReference>
<dbReference type="PANTHER" id="PTHR37419">
    <property type="entry name" value="SERINE/THREONINE-PROTEIN KINASE TOXIN HIPA"/>
    <property type="match status" value="1"/>
</dbReference>
<proteinExistence type="inferred from homology"/>
<sequence length="470" mass="51525">MKRFNTEQTSADLLSILRQERTVSAADLLARLQQTRPSTSRATMMRMVRELGDQVVVRGAARRTTYAARRPIRGNAEALPLYRIDHAGRASRIALLDPLYPAGCALLYEQALEWPRAPDMRDGWFPGLPYPLDDMRPQGFLGRNFAHHYAQLLQVGPDPAKWQEDEVLFVLSSLASDSPGNYILGDPAYQHHLATVRQGYPLIDDAALPEAYTRLAAEAMQDGAAGSSAGGEFPKFTACRLLDGKANHVIVKFSGNDQTPGVQRWSDLLVCEHLALDAVATQLALPAARSSVHRHAGRTFLEVERFDRHGAFGRSAVCSWAALEAALIGGMAGEPWNKAAHRLLAEKYIGPETRDQIVLLWHFGRLIGNSDMHEGNLAFLPGETAAPLSLAPAYDMLPMLYAPVRGVELPQRTFAPPFALPAERQSWLLAANAALAFWQSAAADPRISDDFRAICAANRLEVARLAALAP</sequence>
<dbReference type="GO" id="GO:0005829">
    <property type="term" value="C:cytosol"/>
    <property type="evidence" value="ECO:0007669"/>
    <property type="project" value="TreeGrafter"/>
</dbReference>
<keyword evidence="6" id="KW-1185">Reference proteome</keyword>
<dbReference type="GO" id="GO:0004674">
    <property type="term" value="F:protein serine/threonine kinase activity"/>
    <property type="evidence" value="ECO:0007669"/>
    <property type="project" value="TreeGrafter"/>
</dbReference>
<protein>
    <submittedName>
        <fullName evidence="5">HipA-like N-terminal domain protein</fullName>
    </submittedName>
</protein>
<gene>
    <name evidence="5" type="ORF">GJA_177</name>
</gene>
<reference evidence="5 6" key="1">
    <citation type="journal article" date="2015" name="Genome Announc.">
        <title>Genome Sequence of Mushroom Soft-Rot Pathogen Janthinobacterium agaricidamnosum.</title>
        <authorList>
            <person name="Graupner K."/>
            <person name="Lackner G."/>
            <person name="Hertweck C."/>
        </authorList>
    </citation>
    <scope>NUCLEOTIDE SEQUENCE [LARGE SCALE GENOMIC DNA]</scope>
    <source>
        <strain evidence="6">NBRC 102515 / DSM 9628</strain>
    </source>
</reference>
<dbReference type="PANTHER" id="PTHR37419:SF8">
    <property type="entry name" value="TOXIN YJJJ"/>
    <property type="match status" value="1"/>
</dbReference>
<keyword evidence="2" id="KW-0808">Transferase</keyword>
<evidence type="ECO:0000256" key="1">
    <source>
        <dbReference type="ARBA" id="ARBA00010164"/>
    </source>
</evidence>
<dbReference type="RefSeq" id="WP_038487714.1">
    <property type="nucleotide sequence ID" value="NZ_BCTH01000092.1"/>
</dbReference>